<gene>
    <name evidence="1" type="ORF">K3G42_002760</name>
</gene>
<organism evidence="1 2">
    <name type="scientific">Sphaerodactylus townsendi</name>
    <dbReference type="NCBI Taxonomy" id="933632"/>
    <lineage>
        <taxon>Eukaryota</taxon>
        <taxon>Metazoa</taxon>
        <taxon>Chordata</taxon>
        <taxon>Craniata</taxon>
        <taxon>Vertebrata</taxon>
        <taxon>Euteleostomi</taxon>
        <taxon>Lepidosauria</taxon>
        <taxon>Squamata</taxon>
        <taxon>Bifurcata</taxon>
        <taxon>Gekkota</taxon>
        <taxon>Sphaerodactylidae</taxon>
        <taxon>Sphaerodactylus</taxon>
    </lineage>
</organism>
<accession>A0ACB8E4Y8</accession>
<sequence length="85" mass="9927">MYITLLQQKLSAMLKILRDPQNVQYRKILSQTYGVNMPLVSRRKMAPVRRSNPDGRTRRSAPWLHFVLAKPMGSLQLLQTYRSLV</sequence>
<evidence type="ECO:0000313" key="2">
    <source>
        <dbReference type="Proteomes" id="UP000827872"/>
    </source>
</evidence>
<evidence type="ECO:0000313" key="1">
    <source>
        <dbReference type="EMBL" id="KAH7987259.1"/>
    </source>
</evidence>
<name>A0ACB8E4Y8_9SAUR</name>
<proteinExistence type="predicted"/>
<protein>
    <submittedName>
        <fullName evidence="1">Uncharacterized protein</fullName>
    </submittedName>
</protein>
<reference evidence="1" key="1">
    <citation type="submission" date="2021-08" db="EMBL/GenBank/DDBJ databases">
        <title>The first chromosome-level gecko genome reveals the dynamic sex chromosomes of Neotropical dwarf geckos (Sphaerodactylidae: Sphaerodactylus).</title>
        <authorList>
            <person name="Pinto B.J."/>
            <person name="Keating S.E."/>
            <person name="Gamble T."/>
        </authorList>
    </citation>
    <scope>NUCLEOTIDE SEQUENCE</scope>
    <source>
        <strain evidence="1">TG3544</strain>
    </source>
</reference>
<dbReference type="EMBL" id="CM037630">
    <property type="protein sequence ID" value="KAH7987259.1"/>
    <property type="molecule type" value="Genomic_DNA"/>
</dbReference>
<dbReference type="Proteomes" id="UP000827872">
    <property type="component" value="Linkage Group LG17"/>
</dbReference>
<keyword evidence="2" id="KW-1185">Reference proteome</keyword>
<comment type="caution">
    <text evidence="1">The sequence shown here is derived from an EMBL/GenBank/DDBJ whole genome shotgun (WGS) entry which is preliminary data.</text>
</comment>